<dbReference type="GO" id="GO:0006397">
    <property type="term" value="P:mRNA processing"/>
    <property type="evidence" value="ECO:0007669"/>
    <property type="project" value="UniProtKB-KW"/>
</dbReference>
<name>A0A8X6Q2S1_NEPPI</name>
<dbReference type="Pfam" id="PF00849">
    <property type="entry name" value="PseudoU_synth_2"/>
    <property type="match status" value="1"/>
</dbReference>
<keyword evidence="12" id="KW-1185">Reference proteome</keyword>
<evidence type="ECO:0000256" key="4">
    <source>
        <dbReference type="ARBA" id="ARBA00023235"/>
    </source>
</evidence>
<feature type="active site" evidence="6">
    <location>
        <position position="198"/>
    </location>
</feature>
<dbReference type="InterPro" id="IPR020103">
    <property type="entry name" value="PsdUridine_synth_cat_dom_sf"/>
</dbReference>
<keyword evidence="4 8" id="KW-0413">Isomerase</keyword>
<dbReference type="InterPro" id="IPR050188">
    <property type="entry name" value="RluA_PseudoU_synthase"/>
</dbReference>
<evidence type="ECO:0000259" key="9">
    <source>
        <dbReference type="Pfam" id="PF00849"/>
    </source>
</evidence>
<dbReference type="AlphaFoldDB" id="A0A8X6Q2S1"/>
<evidence type="ECO:0000256" key="1">
    <source>
        <dbReference type="ARBA" id="ARBA00010876"/>
    </source>
</evidence>
<evidence type="ECO:0000313" key="11">
    <source>
        <dbReference type="EMBL" id="GFT96091.1"/>
    </source>
</evidence>
<protein>
    <recommendedName>
        <fullName evidence="8">Pseudouridine synthase</fullName>
        <ecNumber evidence="8">5.4.99.-</ecNumber>
    </recommendedName>
</protein>
<dbReference type="Proteomes" id="UP000887013">
    <property type="component" value="Unassembled WGS sequence"/>
</dbReference>
<dbReference type="PANTHER" id="PTHR21600">
    <property type="entry name" value="MITOCHONDRIAL RNA PSEUDOURIDINE SYNTHASE"/>
    <property type="match status" value="1"/>
</dbReference>
<dbReference type="OrthoDB" id="424794at2759"/>
<organism evidence="11 12">
    <name type="scientific">Nephila pilipes</name>
    <name type="common">Giant wood spider</name>
    <name type="synonym">Nephila maculata</name>
    <dbReference type="NCBI Taxonomy" id="299642"/>
    <lineage>
        <taxon>Eukaryota</taxon>
        <taxon>Metazoa</taxon>
        <taxon>Ecdysozoa</taxon>
        <taxon>Arthropoda</taxon>
        <taxon>Chelicerata</taxon>
        <taxon>Arachnida</taxon>
        <taxon>Araneae</taxon>
        <taxon>Araneomorphae</taxon>
        <taxon>Entelegynae</taxon>
        <taxon>Araneoidea</taxon>
        <taxon>Nephilidae</taxon>
        <taxon>Nephila</taxon>
    </lineage>
</organism>
<accession>A0A8X6Q2S1</accession>
<dbReference type="GO" id="GO:0000455">
    <property type="term" value="P:enzyme-directed rRNA pseudouridine synthesis"/>
    <property type="evidence" value="ECO:0007669"/>
    <property type="project" value="TreeGrafter"/>
</dbReference>
<dbReference type="EMBL" id="BMAW01101061">
    <property type="protein sequence ID" value="GFS97930.1"/>
    <property type="molecule type" value="Genomic_DNA"/>
</dbReference>
<evidence type="ECO:0000256" key="6">
    <source>
        <dbReference type="PIRSR" id="PIRSR606225-1"/>
    </source>
</evidence>
<dbReference type="InterPro" id="IPR006225">
    <property type="entry name" value="PsdUridine_synth_RluC/D"/>
</dbReference>
<evidence type="ECO:0000256" key="8">
    <source>
        <dbReference type="RuleBase" id="RU362028"/>
    </source>
</evidence>
<sequence length="461" mass="53486">MDSESTPNNMTNDQPAESLTERVQLKRKAGYTNKHAKRICAKEVRRGLDDSTLEETEYYFENYLRKVYPYYFTYTTFCKGRWVGKNLIDVFSEEFRAHSKEEYEKNIAVGNIKINNKPITGDYVFKENDRVTNKVHRHEIAVAAAPIKVIHSSDEFLVVDKPPSVPIHPCGRYRHNCLLFILAKDHGFKELYSVHRLDRLTSGLLVFTKTIKKSQEINEQIRERKVKKEYVCRVVGNFPDGIIHCKEPLEVISPKMGICIVSPTGKECETMFEKLSYNGTSSVVSCKPLTGRMHQIRVHLQYLGHPIINDPIYNHEHVFGPLKGKNGDMGKSREQLLEDLLQTHNLQKWLIEDGPLLQKSNTDVQNSFEDDLENKMSLNALEYYLKSDGYEKLVEKYVKKPENFVIEDSCDLCHQKYMDPQPKDLIMFLHALKYQGDGWNFESELPSWAKNDWKEIVAQPL</sequence>
<dbReference type="GO" id="GO:0009982">
    <property type="term" value="F:pseudouridine synthase activity"/>
    <property type="evidence" value="ECO:0007669"/>
    <property type="project" value="InterPro"/>
</dbReference>
<dbReference type="EC" id="5.4.99.-" evidence="8"/>
<comment type="function">
    <text evidence="5">Pseudouridine synthase that catalyzes pseudouridylation of mRNAs.</text>
</comment>
<keyword evidence="2" id="KW-0597">Phosphoprotein</keyword>
<keyword evidence="3" id="KW-0507">mRNA processing</keyword>
<evidence type="ECO:0000313" key="12">
    <source>
        <dbReference type="Proteomes" id="UP000887013"/>
    </source>
</evidence>
<dbReference type="CDD" id="cd02557">
    <property type="entry name" value="PseudoU_synth_ScRIB2"/>
    <property type="match status" value="1"/>
</dbReference>
<dbReference type="PROSITE" id="PS50889">
    <property type="entry name" value="S4"/>
    <property type="match status" value="1"/>
</dbReference>
<dbReference type="InterPro" id="IPR006224">
    <property type="entry name" value="PsdUridine_synth_RluA-like_CS"/>
</dbReference>
<comment type="caution">
    <text evidence="11">The sequence shown here is derived from an EMBL/GenBank/DDBJ whole genome shotgun (WGS) entry which is preliminary data.</text>
</comment>
<dbReference type="GO" id="GO:0003723">
    <property type="term" value="F:RNA binding"/>
    <property type="evidence" value="ECO:0007669"/>
    <property type="project" value="UniProtKB-KW"/>
</dbReference>
<feature type="domain" description="Pseudouridine synthase RsuA/RluA-like" evidence="9">
    <location>
        <begin position="156"/>
        <end position="301"/>
    </location>
</feature>
<comment type="catalytic activity">
    <reaction evidence="8">
        <text>a uridine in RNA = a pseudouridine in RNA</text>
        <dbReference type="Rhea" id="RHEA:48348"/>
        <dbReference type="Rhea" id="RHEA-COMP:12068"/>
        <dbReference type="Rhea" id="RHEA-COMP:12069"/>
        <dbReference type="ChEBI" id="CHEBI:65314"/>
        <dbReference type="ChEBI" id="CHEBI:65315"/>
    </reaction>
</comment>
<comment type="function">
    <text evidence="8">Responsible for synthesis of pseudouridine from uracil.</text>
</comment>
<keyword evidence="7" id="KW-0694">RNA-binding</keyword>
<dbReference type="PROSITE" id="PS01129">
    <property type="entry name" value="PSI_RLU"/>
    <property type="match status" value="1"/>
</dbReference>
<evidence type="ECO:0000313" key="10">
    <source>
        <dbReference type="EMBL" id="GFS97930.1"/>
    </source>
</evidence>
<dbReference type="PANTHER" id="PTHR21600:SF40">
    <property type="entry name" value="PSEUDOURIDYLATE SYNTHASE RPUSD2"/>
    <property type="match status" value="1"/>
</dbReference>
<comment type="similarity">
    <text evidence="1 8">Belongs to the pseudouridine synthase RluA family.</text>
</comment>
<dbReference type="SUPFAM" id="SSF55120">
    <property type="entry name" value="Pseudouridine synthase"/>
    <property type="match status" value="1"/>
</dbReference>
<evidence type="ECO:0000256" key="2">
    <source>
        <dbReference type="ARBA" id="ARBA00022553"/>
    </source>
</evidence>
<gene>
    <name evidence="11" type="primary">Rpusd2</name>
    <name evidence="11" type="ORF">NPIL_262311</name>
    <name evidence="10" type="ORF">NPIL_317961</name>
</gene>
<dbReference type="NCBIfam" id="TIGR00005">
    <property type="entry name" value="rluA_subfam"/>
    <property type="match status" value="1"/>
</dbReference>
<evidence type="ECO:0000256" key="3">
    <source>
        <dbReference type="ARBA" id="ARBA00022664"/>
    </source>
</evidence>
<dbReference type="FunFam" id="3.30.2350.10:FF:000010">
    <property type="entry name" value="RNA pseudouridine synthase domain-containing 2"/>
    <property type="match status" value="1"/>
</dbReference>
<evidence type="ECO:0000256" key="5">
    <source>
        <dbReference type="ARBA" id="ARBA00057241"/>
    </source>
</evidence>
<reference evidence="11" key="1">
    <citation type="submission" date="2020-08" db="EMBL/GenBank/DDBJ databases">
        <title>Multicomponent nature underlies the extraordinary mechanical properties of spider dragline silk.</title>
        <authorList>
            <person name="Kono N."/>
            <person name="Nakamura H."/>
            <person name="Mori M."/>
            <person name="Yoshida Y."/>
            <person name="Ohtoshi R."/>
            <person name="Malay A.D."/>
            <person name="Moran D.A.P."/>
            <person name="Tomita M."/>
            <person name="Numata K."/>
            <person name="Arakawa K."/>
        </authorList>
    </citation>
    <scope>NUCLEOTIDE SEQUENCE</scope>
</reference>
<proteinExistence type="inferred from homology"/>
<dbReference type="InterPro" id="IPR006145">
    <property type="entry name" value="PsdUridine_synth_RsuA/RluA"/>
</dbReference>
<evidence type="ECO:0000256" key="7">
    <source>
        <dbReference type="PROSITE-ProRule" id="PRU00182"/>
    </source>
</evidence>
<dbReference type="EMBL" id="BMAW01075301">
    <property type="protein sequence ID" value="GFT96091.1"/>
    <property type="molecule type" value="Genomic_DNA"/>
</dbReference>
<dbReference type="Gene3D" id="3.30.2350.10">
    <property type="entry name" value="Pseudouridine synthase"/>
    <property type="match status" value="1"/>
</dbReference>